<sequence length="133" mass="14722">MFKNLSVLSLSLTLAFSLATIFAPSANAMKLKDYHKEIMTDESGQVECAACHGDVKRKTIPQVSACESCHGSAEDVAALTQRPADAGHTVEPNPHDSMHYGTDLACTYCHQEHKQSKVYCNQCHEFEYPSMKR</sequence>
<dbReference type="SUPFAM" id="SSF48695">
    <property type="entry name" value="Multiheme cytochromes"/>
    <property type="match status" value="1"/>
</dbReference>
<dbReference type="Proteomes" id="UP000316416">
    <property type="component" value="Chromosome"/>
</dbReference>
<dbReference type="EMBL" id="CP045503">
    <property type="protein sequence ID" value="QPG57469.1"/>
    <property type="molecule type" value="Genomic_DNA"/>
</dbReference>
<keyword evidence="4" id="KW-0349">Heme</keyword>
<evidence type="ECO:0000256" key="7">
    <source>
        <dbReference type="ARBA" id="ARBA00022982"/>
    </source>
</evidence>
<comment type="cofactor">
    <cofactor evidence="1">
        <name>heme c</name>
        <dbReference type="ChEBI" id="CHEBI:61717"/>
    </cofactor>
</comment>
<comment type="subcellular location">
    <subcellularLocation>
        <location evidence="2">Periplasm</location>
    </subcellularLocation>
</comment>
<evidence type="ECO:0000259" key="10">
    <source>
        <dbReference type="Pfam" id="PF14537"/>
    </source>
</evidence>
<keyword evidence="12" id="KW-1185">Reference proteome</keyword>
<dbReference type="RefSeq" id="WP_142872831.1">
    <property type="nucleotide sequence ID" value="NZ_CP045503.2"/>
</dbReference>
<protein>
    <submittedName>
        <fullName evidence="11">Cytochrome c3 family protein</fullName>
    </submittedName>
</protein>
<keyword evidence="7" id="KW-0249">Electron transport</keyword>
<feature type="signal peptide" evidence="9">
    <location>
        <begin position="1"/>
        <end position="28"/>
    </location>
</feature>
<evidence type="ECO:0000256" key="1">
    <source>
        <dbReference type="ARBA" id="ARBA00001926"/>
    </source>
</evidence>
<reference evidence="11" key="1">
    <citation type="submission" date="2021-07" db="EMBL/GenBank/DDBJ databases">
        <title>Shewanella sp. YLB-07 whole genome sequence.</title>
        <authorList>
            <person name="Yu L."/>
        </authorList>
    </citation>
    <scope>NUCLEOTIDE SEQUENCE</scope>
    <source>
        <strain evidence="11">YLB-08</strain>
    </source>
</reference>
<evidence type="ECO:0000313" key="11">
    <source>
        <dbReference type="EMBL" id="QPG57469.1"/>
    </source>
</evidence>
<keyword evidence="3" id="KW-0813">Transport</keyword>
<feature type="domain" description="Tetrahaem cytochrome" evidence="10">
    <location>
        <begin position="44"/>
        <end position="125"/>
    </location>
</feature>
<feature type="chain" id="PRO_5047073721" evidence="9">
    <location>
        <begin position="29"/>
        <end position="133"/>
    </location>
</feature>
<keyword evidence="5" id="KW-0479">Metal-binding</keyword>
<proteinExistence type="predicted"/>
<evidence type="ECO:0000256" key="9">
    <source>
        <dbReference type="SAM" id="SignalP"/>
    </source>
</evidence>
<keyword evidence="9" id="KW-0732">Signal</keyword>
<dbReference type="Gene3D" id="1.10.1130.10">
    <property type="entry name" value="Flavocytochrome C3, Chain A"/>
    <property type="match status" value="1"/>
</dbReference>
<organism evidence="11 12">
    <name type="scientific">Shewanella eurypsychrophilus</name>
    <dbReference type="NCBI Taxonomy" id="2593656"/>
    <lineage>
        <taxon>Bacteria</taxon>
        <taxon>Pseudomonadati</taxon>
        <taxon>Pseudomonadota</taxon>
        <taxon>Gammaproteobacteria</taxon>
        <taxon>Alteromonadales</taxon>
        <taxon>Shewanellaceae</taxon>
        <taxon>Shewanella</taxon>
    </lineage>
</organism>
<evidence type="ECO:0000256" key="4">
    <source>
        <dbReference type="ARBA" id="ARBA00022617"/>
    </source>
</evidence>
<accession>A0ABX6V4H3</accession>
<evidence type="ECO:0000256" key="6">
    <source>
        <dbReference type="ARBA" id="ARBA00022764"/>
    </source>
</evidence>
<keyword evidence="6" id="KW-0574">Periplasm</keyword>
<gene>
    <name evidence="11" type="ORF">FM038_008455</name>
</gene>
<evidence type="ECO:0000256" key="5">
    <source>
        <dbReference type="ARBA" id="ARBA00022723"/>
    </source>
</evidence>
<evidence type="ECO:0000256" key="3">
    <source>
        <dbReference type="ARBA" id="ARBA00022448"/>
    </source>
</evidence>
<dbReference type="InterPro" id="IPR012286">
    <property type="entry name" value="Tetrahaem_cytochrome"/>
</dbReference>
<evidence type="ECO:0000256" key="8">
    <source>
        <dbReference type="ARBA" id="ARBA00023004"/>
    </source>
</evidence>
<evidence type="ECO:0000256" key="2">
    <source>
        <dbReference type="ARBA" id="ARBA00004418"/>
    </source>
</evidence>
<dbReference type="InterPro" id="IPR036280">
    <property type="entry name" value="Multihaem_cyt_sf"/>
</dbReference>
<dbReference type="Pfam" id="PF14537">
    <property type="entry name" value="Cytochrom_c3_2"/>
    <property type="match status" value="1"/>
</dbReference>
<name>A0ABX6V4H3_9GAMM</name>
<keyword evidence="8" id="KW-0408">Iron</keyword>
<evidence type="ECO:0000313" key="12">
    <source>
        <dbReference type="Proteomes" id="UP000316416"/>
    </source>
</evidence>